<evidence type="ECO:0000313" key="2">
    <source>
        <dbReference type="EMBL" id="EGC86294.1"/>
    </source>
</evidence>
<dbReference type="Proteomes" id="UP000003155">
    <property type="component" value="Unassembled WGS sequence"/>
</dbReference>
<feature type="region of interest" description="Disordered" evidence="1">
    <location>
        <begin position="21"/>
        <end position="44"/>
    </location>
</feature>
<protein>
    <submittedName>
        <fullName evidence="2">Uncharacterized protein</fullName>
    </submittedName>
</protein>
<gene>
    <name evidence="2" type="ORF">HMPREF9303_1177</name>
</gene>
<keyword evidence="3" id="KW-1185">Reference proteome</keyword>
<dbReference type="EMBL" id="AEXO01000068">
    <property type="protein sequence ID" value="EGC86294.1"/>
    <property type="molecule type" value="Genomic_DNA"/>
</dbReference>
<reference evidence="2 3" key="1">
    <citation type="submission" date="2011-02" db="EMBL/GenBank/DDBJ databases">
        <authorList>
            <person name="Durkin A.S."/>
            <person name="Madupu R."/>
            <person name="Torralba M."/>
            <person name="Gillis M."/>
            <person name="Methe B."/>
            <person name="Sutton G."/>
            <person name="Nelson K.E."/>
        </authorList>
    </citation>
    <scope>NUCLEOTIDE SEQUENCE [LARGE SCALE GENOMIC DNA]</scope>
    <source>
        <strain evidence="2 3">CRIS 18C-A</strain>
    </source>
</reference>
<organism evidence="2 3">
    <name type="scientific">Prevotella denticola CRIS 18C-A</name>
    <dbReference type="NCBI Taxonomy" id="944557"/>
    <lineage>
        <taxon>Bacteria</taxon>
        <taxon>Pseudomonadati</taxon>
        <taxon>Bacteroidota</taxon>
        <taxon>Bacteroidia</taxon>
        <taxon>Bacteroidales</taxon>
        <taxon>Prevotellaceae</taxon>
        <taxon>Prevotella</taxon>
    </lineage>
</organism>
<evidence type="ECO:0000313" key="3">
    <source>
        <dbReference type="Proteomes" id="UP000003155"/>
    </source>
</evidence>
<dbReference type="AlphaFoldDB" id="F0H7D9"/>
<proteinExistence type="predicted"/>
<evidence type="ECO:0000256" key="1">
    <source>
        <dbReference type="SAM" id="MobiDB-lite"/>
    </source>
</evidence>
<feature type="compositionally biased region" description="Basic and acidic residues" evidence="1">
    <location>
        <begin position="26"/>
        <end position="38"/>
    </location>
</feature>
<name>F0H7D9_9BACT</name>
<comment type="caution">
    <text evidence="2">The sequence shown here is derived from an EMBL/GenBank/DDBJ whole genome shotgun (WGS) entry which is preliminary data.</text>
</comment>
<feature type="non-terminal residue" evidence="2">
    <location>
        <position position="65"/>
    </location>
</feature>
<accession>F0H7D9</accession>
<sequence>MASWAVSSARSVPVELGAWSFSAETPGREPPDSLERGHGSQRKTAVRLFGRRKFRACTYRPGFSI</sequence>